<feature type="compositionally biased region" description="Pro residues" evidence="1">
    <location>
        <begin position="167"/>
        <end position="181"/>
    </location>
</feature>
<name>A0ABX9LAP6_9ACTN</name>
<dbReference type="EMBL" id="QFZU02000279">
    <property type="protein sequence ID" value="RGA00329.1"/>
    <property type="molecule type" value="Genomic_DNA"/>
</dbReference>
<feature type="compositionally biased region" description="Pro residues" evidence="1">
    <location>
        <begin position="99"/>
        <end position="119"/>
    </location>
</feature>
<reference evidence="3 4" key="1">
    <citation type="submission" date="2018-08" db="EMBL/GenBank/DDBJ databases">
        <title>Microbispora. triticiradicis sp. nov., a novel actinomycete isolated from the root of wheat (Triticum aestivum L.)).</title>
        <authorList>
            <person name="Han C."/>
        </authorList>
    </citation>
    <scope>NUCLEOTIDE SEQUENCE [LARGE SCALE GENOMIC DNA]</scope>
    <source>
        <strain evidence="3 4">NEAU-HRDPA2-9</strain>
    </source>
</reference>
<dbReference type="Gene3D" id="1.10.10.2480">
    <property type="match status" value="1"/>
</dbReference>
<dbReference type="Proteomes" id="UP000262538">
    <property type="component" value="Unassembled WGS sequence"/>
</dbReference>
<proteinExistence type="predicted"/>
<evidence type="ECO:0000259" key="2">
    <source>
        <dbReference type="Pfam" id="PF04760"/>
    </source>
</evidence>
<sequence>MAKVRVYELAKEFGVESKVVMAKLTEMGEFVRSASSTIEAPVVRKLTEAFKGDASKGGGRPARPAQPKPAPRPASESQVNGGAPQAPVSQSGDTVARPGPKPGPRPAPRPVPMPHPPVSQPEAARPETRPEATRPQGPRPDAPRPAASGPASGPASGQRPGGAGAPKPGPRPAPAPRPGGA</sequence>
<feature type="compositionally biased region" description="Low complexity" evidence="1">
    <location>
        <begin position="144"/>
        <end position="158"/>
    </location>
</feature>
<evidence type="ECO:0000313" key="4">
    <source>
        <dbReference type="Proteomes" id="UP000262538"/>
    </source>
</evidence>
<protein>
    <submittedName>
        <fullName evidence="3">Translation initiation factor IF-2</fullName>
    </submittedName>
</protein>
<feature type="non-terminal residue" evidence="3">
    <location>
        <position position="181"/>
    </location>
</feature>
<dbReference type="GO" id="GO:0003743">
    <property type="term" value="F:translation initiation factor activity"/>
    <property type="evidence" value="ECO:0007669"/>
    <property type="project" value="UniProtKB-KW"/>
</dbReference>
<keyword evidence="3" id="KW-0648">Protein biosynthesis</keyword>
<dbReference type="InterPro" id="IPR006847">
    <property type="entry name" value="IF2_N"/>
</dbReference>
<feature type="region of interest" description="Disordered" evidence="1">
    <location>
        <begin position="50"/>
        <end position="181"/>
    </location>
</feature>
<organism evidence="3 4">
    <name type="scientific">Microbispora triticiradicis</name>
    <dbReference type="NCBI Taxonomy" id="2200763"/>
    <lineage>
        <taxon>Bacteria</taxon>
        <taxon>Bacillati</taxon>
        <taxon>Actinomycetota</taxon>
        <taxon>Actinomycetes</taxon>
        <taxon>Streptosporangiales</taxon>
        <taxon>Streptosporangiaceae</taxon>
        <taxon>Microbispora</taxon>
    </lineage>
</organism>
<evidence type="ECO:0000256" key="1">
    <source>
        <dbReference type="SAM" id="MobiDB-lite"/>
    </source>
</evidence>
<keyword evidence="4" id="KW-1185">Reference proteome</keyword>
<keyword evidence="3" id="KW-0396">Initiation factor</keyword>
<accession>A0ABX9LAP6</accession>
<comment type="caution">
    <text evidence="3">The sequence shown here is derived from an EMBL/GenBank/DDBJ whole genome shotgun (WGS) entry which is preliminary data.</text>
</comment>
<dbReference type="Pfam" id="PF04760">
    <property type="entry name" value="IF2_N"/>
    <property type="match status" value="1"/>
</dbReference>
<feature type="domain" description="Translation initiation factor IF-2 N-terminal" evidence="2">
    <location>
        <begin position="1"/>
        <end position="52"/>
    </location>
</feature>
<dbReference type="RefSeq" id="WP_208868806.1">
    <property type="nucleotide sequence ID" value="NZ_QFZU02000279.1"/>
</dbReference>
<gene>
    <name evidence="3" type="ORF">DI270_035470</name>
</gene>
<evidence type="ECO:0000313" key="3">
    <source>
        <dbReference type="EMBL" id="RGA00329.1"/>
    </source>
</evidence>